<evidence type="ECO:0000313" key="3">
    <source>
        <dbReference type="Proteomes" id="UP001218188"/>
    </source>
</evidence>
<reference evidence="2" key="1">
    <citation type="submission" date="2023-03" db="EMBL/GenBank/DDBJ databases">
        <title>Massive genome expansion in bonnet fungi (Mycena s.s.) driven by repeated elements and novel gene families across ecological guilds.</title>
        <authorList>
            <consortium name="Lawrence Berkeley National Laboratory"/>
            <person name="Harder C.B."/>
            <person name="Miyauchi S."/>
            <person name="Viragh M."/>
            <person name="Kuo A."/>
            <person name="Thoen E."/>
            <person name="Andreopoulos B."/>
            <person name="Lu D."/>
            <person name="Skrede I."/>
            <person name="Drula E."/>
            <person name="Henrissat B."/>
            <person name="Morin E."/>
            <person name="Kohler A."/>
            <person name="Barry K."/>
            <person name="LaButti K."/>
            <person name="Morin E."/>
            <person name="Salamov A."/>
            <person name="Lipzen A."/>
            <person name="Mereny Z."/>
            <person name="Hegedus B."/>
            <person name="Baldrian P."/>
            <person name="Stursova M."/>
            <person name="Weitz H."/>
            <person name="Taylor A."/>
            <person name="Grigoriev I.V."/>
            <person name="Nagy L.G."/>
            <person name="Martin F."/>
            <person name="Kauserud H."/>
        </authorList>
    </citation>
    <scope>NUCLEOTIDE SEQUENCE</scope>
    <source>
        <strain evidence="2">CBHHK200</strain>
    </source>
</reference>
<organism evidence="2 3">
    <name type="scientific">Mycena alexandri</name>
    <dbReference type="NCBI Taxonomy" id="1745969"/>
    <lineage>
        <taxon>Eukaryota</taxon>
        <taxon>Fungi</taxon>
        <taxon>Dikarya</taxon>
        <taxon>Basidiomycota</taxon>
        <taxon>Agaricomycotina</taxon>
        <taxon>Agaricomycetes</taxon>
        <taxon>Agaricomycetidae</taxon>
        <taxon>Agaricales</taxon>
        <taxon>Marasmiineae</taxon>
        <taxon>Mycenaceae</taxon>
        <taxon>Mycena</taxon>
    </lineage>
</organism>
<dbReference type="Proteomes" id="UP001218188">
    <property type="component" value="Unassembled WGS sequence"/>
</dbReference>
<dbReference type="AlphaFoldDB" id="A0AAD6X1H0"/>
<evidence type="ECO:0000256" key="1">
    <source>
        <dbReference type="SAM" id="MobiDB-lite"/>
    </source>
</evidence>
<keyword evidence="3" id="KW-1185">Reference proteome</keyword>
<comment type="caution">
    <text evidence="2">The sequence shown here is derived from an EMBL/GenBank/DDBJ whole genome shotgun (WGS) entry which is preliminary data.</text>
</comment>
<gene>
    <name evidence="2" type="ORF">C8F04DRAFT_1359135</name>
</gene>
<accession>A0AAD6X1H0</accession>
<evidence type="ECO:0000313" key="2">
    <source>
        <dbReference type="EMBL" id="KAJ7032300.1"/>
    </source>
</evidence>
<name>A0AAD6X1H0_9AGAR</name>
<sequence>MPELAEAVASGKLSQLFIQEQPLSSCLVKALLADPTQPESSAHPPGSRAASGHVYALESSSAALRGSCSSQTPIYPPLYATNWVEPPVPILKHGLTLVAAETHPRNVLLKFEDNQGRTYWLQVQLLKHTITQIYNKVDWDEAICVVDSLSRGFKIGIAIEFEHHVLAFTTLDLLIQFYWAETREALPAQQPDVYLEFPRFLEDLVAWIERRRTVQSHRAGNAMTLVRNSTEIFSGAGAYTLPEIWHMAGLSPNLTEAEVFDSPSRVGRLCGAYYHLGKEVHTTLWPFVQRFLVDYVICVRDEHRRLYSDRLHVYGKDRAYVTSRFSELLVDFKEVCESHSSDDLWIREFDDVKGPFDVFEPDLIRHALENEEVNLGSLIFGPEKWAELHSHAGLPASCLRSDDVLSKFFSTTPIPANMSATWLSPFAYRYLFNDGGKAALQASHPTTLLYRASATNIWSVIPAYPPNSAPILRPKPPQLPKALADPSKAKRNSTSSRSRVPPRPKTPVASKAQAPLISRESKHAEICVFRCFNRAHDPK</sequence>
<proteinExistence type="predicted"/>
<dbReference type="EMBL" id="JARJCM010000074">
    <property type="protein sequence ID" value="KAJ7032300.1"/>
    <property type="molecule type" value="Genomic_DNA"/>
</dbReference>
<feature type="region of interest" description="Disordered" evidence="1">
    <location>
        <begin position="469"/>
        <end position="516"/>
    </location>
</feature>
<protein>
    <submittedName>
        <fullName evidence="2">Uncharacterized protein</fullName>
    </submittedName>
</protein>
<feature type="compositionally biased region" description="Pro residues" evidence="1">
    <location>
        <begin position="469"/>
        <end position="479"/>
    </location>
</feature>